<feature type="binding site" evidence="12">
    <location>
        <position position="353"/>
    </location>
    <ligand>
        <name>ATP</name>
        <dbReference type="ChEBI" id="CHEBI:30616"/>
    </ligand>
</feature>
<dbReference type="InterPro" id="IPR025287">
    <property type="entry name" value="WAK_GUB"/>
</dbReference>
<comment type="caution">
    <text evidence="16">The sequence shown here is derived from an EMBL/GenBank/DDBJ whole genome shotgun (WGS) entry which is preliminary data.</text>
</comment>
<dbReference type="SUPFAM" id="SSF56112">
    <property type="entry name" value="Protein kinase-like (PK-like)"/>
    <property type="match status" value="1"/>
</dbReference>
<dbReference type="InterPro" id="IPR045874">
    <property type="entry name" value="LRK10/LRL21-25-like"/>
</dbReference>
<evidence type="ECO:0000256" key="1">
    <source>
        <dbReference type="ARBA" id="ARBA00004479"/>
    </source>
</evidence>
<keyword evidence="6 12" id="KW-0547">Nucleotide-binding</keyword>
<keyword evidence="7" id="KW-0418">Kinase</keyword>
<organism evidence="16 17">
    <name type="scientific">Rehmannia glutinosa</name>
    <name type="common">Chinese foxglove</name>
    <dbReference type="NCBI Taxonomy" id="99300"/>
    <lineage>
        <taxon>Eukaryota</taxon>
        <taxon>Viridiplantae</taxon>
        <taxon>Streptophyta</taxon>
        <taxon>Embryophyta</taxon>
        <taxon>Tracheophyta</taxon>
        <taxon>Spermatophyta</taxon>
        <taxon>Magnoliopsida</taxon>
        <taxon>eudicotyledons</taxon>
        <taxon>Gunneridae</taxon>
        <taxon>Pentapetalae</taxon>
        <taxon>asterids</taxon>
        <taxon>lamiids</taxon>
        <taxon>Lamiales</taxon>
        <taxon>Orobanchaceae</taxon>
        <taxon>Rehmannieae</taxon>
        <taxon>Rehmannia</taxon>
    </lineage>
</organism>
<keyword evidence="8 12" id="KW-0067">ATP-binding</keyword>
<evidence type="ECO:0000256" key="4">
    <source>
        <dbReference type="ARBA" id="ARBA00022692"/>
    </source>
</evidence>
<evidence type="ECO:0000256" key="5">
    <source>
        <dbReference type="ARBA" id="ARBA00022729"/>
    </source>
</evidence>
<keyword evidence="9 13" id="KW-1133">Transmembrane helix</keyword>
<feature type="chain" id="PRO_5045519463" description="Protein kinase domain-containing protein" evidence="14">
    <location>
        <begin position="28"/>
        <end position="650"/>
    </location>
</feature>
<dbReference type="InterPro" id="IPR017441">
    <property type="entry name" value="Protein_kinase_ATP_BS"/>
</dbReference>
<evidence type="ECO:0000256" key="9">
    <source>
        <dbReference type="ARBA" id="ARBA00022989"/>
    </source>
</evidence>
<keyword evidence="11" id="KW-0325">Glycoprotein</keyword>
<dbReference type="InterPro" id="IPR008271">
    <property type="entry name" value="Ser/Thr_kinase_AS"/>
</dbReference>
<evidence type="ECO:0000256" key="3">
    <source>
        <dbReference type="ARBA" id="ARBA00022679"/>
    </source>
</evidence>
<sequence length="650" mass="73870">MLCQNRLLKSFSCLIMLIHILIQTCVGKKHCGPSSCGNIPNISYPFRLKNDPKHCGDPKCELACENNTTLIYFNSHKYLVRSINYSNYTIRLTDAAIGNDICSFPNYSLSGDDFGNGYPYSIRTHRSLRHMYDGPDITSFITFINCPYPVNNSVFLLEAAAHCFNESINRRRTYIKIGDLNGSYVMDMCTIDLILMTSLMGLKDEKNVSFSDIHSSLLYGFELSWFNVLCSGKCKNCFFDGKRATCEGYDRCYVGLYWSFPCEYGAWLQLALRIIIGLPCVLWLLIYKLRRRHLSTFDIIEGFLRSNNNLMPIRYSYSDIKNMTKGFREKLGEGGYGSVYKGKLRSGHHVAVKVLSKPRASGQDFINEVATIGRIHHVNVVKLVGYCAERSKCALVYEFMPNGSLEKYIFTQQRPNYSLSWQRKYEIAVGVARGIEYLHRGCDIQILHFDIKPHNILLDDNFAPKISDFGLAKFYSTDNTTITLTAARGTIGYVAPELINRSIGGISYKADVYSIGMLLMEMVGLKRDIMVNEQESSQYFPYWIYDRFNKGKDIEIGNADDEDDDGNDENARKITRKMTIVGLWCIQMSPVDRPSMSEVVKMLESENGNLQIPPRPSESLQIESYSDQTWEMESAGSMALLADDASSDDQ</sequence>
<feature type="domain" description="Protein kinase" evidence="15">
    <location>
        <begin position="325"/>
        <end position="610"/>
    </location>
</feature>
<dbReference type="Gene3D" id="1.10.510.10">
    <property type="entry name" value="Transferase(Phosphotransferase) domain 1"/>
    <property type="match status" value="1"/>
</dbReference>
<reference evidence="16 17" key="1">
    <citation type="journal article" date="2021" name="Comput. Struct. Biotechnol. J.">
        <title>De novo genome assembly of the potent medicinal plant Rehmannia glutinosa using nanopore technology.</title>
        <authorList>
            <person name="Ma L."/>
            <person name="Dong C."/>
            <person name="Song C."/>
            <person name="Wang X."/>
            <person name="Zheng X."/>
            <person name="Niu Y."/>
            <person name="Chen S."/>
            <person name="Feng W."/>
        </authorList>
    </citation>
    <scope>NUCLEOTIDE SEQUENCE [LARGE SCALE GENOMIC DNA]</scope>
    <source>
        <strain evidence="16">DH-2019</strain>
    </source>
</reference>
<protein>
    <recommendedName>
        <fullName evidence="15">Protein kinase domain-containing protein</fullName>
    </recommendedName>
</protein>
<keyword evidence="5 14" id="KW-0732">Signal</keyword>
<dbReference type="PROSITE" id="PS00108">
    <property type="entry name" value="PROTEIN_KINASE_ST"/>
    <property type="match status" value="1"/>
</dbReference>
<dbReference type="PROSITE" id="PS50011">
    <property type="entry name" value="PROTEIN_KINASE_DOM"/>
    <property type="match status" value="1"/>
</dbReference>
<feature type="signal peptide" evidence="14">
    <location>
        <begin position="1"/>
        <end position="27"/>
    </location>
</feature>
<accession>A0ABR0VTS5</accession>
<proteinExistence type="predicted"/>
<dbReference type="PROSITE" id="PS00107">
    <property type="entry name" value="PROTEIN_KINASE_ATP"/>
    <property type="match status" value="1"/>
</dbReference>
<gene>
    <name evidence="16" type="ORF">DH2020_027567</name>
</gene>
<keyword evidence="4 13" id="KW-0812">Transmembrane</keyword>
<dbReference type="InterPro" id="IPR000719">
    <property type="entry name" value="Prot_kinase_dom"/>
</dbReference>
<evidence type="ECO:0000259" key="15">
    <source>
        <dbReference type="PROSITE" id="PS50011"/>
    </source>
</evidence>
<evidence type="ECO:0000256" key="6">
    <source>
        <dbReference type="ARBA" id="ARBA00022741"/>
    </source>
</evidence>
<dbReference type="SMART" id="SM00220">
    <property type="entry name" value="S_TKc"/>
    <property type="match status" value="1"/>
</dbReference>
<evidence type="ECO:0000256" key="8">
    <source>
        <dbReference type="ARBA" id="ARBA00022840"/>
    </source>
</evidence>
<keyword evidence="3" id="KW-0808">Transferase</keyword>
<comment type="subcellular location">
    <subcellularLocation>
        <location evidence="1">Membrane</location>
        <topology evidence="1">Single-pass type I membrane protein</topology>
    </subcellularLocation>
</comment>
<evidence type="ECO:0000256" key="10">
    <source>
        <dbReference type="ARBA" id="ARBA00023136"/>
    </source>
</evidence>
<dbReference type="Pfam" id="PF00069">
    <property type="entry name" value="Pkinase"/>
    <property type="match status" value="1"/>
</dbReference>
<evidence type="ECO:0000313" key="17">
    <source>
        <dbReference type="Proteomes" id="UP001318860"/>
    </source>
</evidence>
<dbReference type="InterPro" id="IPR011009">
    <property type="entry name" value="Kinase-like_dom_sf"/>
</dbReference>
<dbReference type="PANTHER" id="PTHR27009">
    <property type="entry name" value="RUST RESISTANCE KINASE LR10-RELATED"/>
    <property type="match status" value="1"/>
</dbReference>
<evidence type="ECO:0000256" key="12">
    <source>
        <dbReference type="PROSITE-ProRule" id="PRU10141"/>
    </source>
</evidence>
<evidence type="ECO:0000256" key="11">
    <source>
        <dbReference type="ARBA" id="ARBA00023180"/>
    </source>
</evidence>
<evidence type="ECO:0000313" key="16">
    <source>
        <dbReference type="EMBL" id="KAK6138677.1"/>
    </source>
</evidence>
<keyword evidence="2" id="KW-0723">Serine/threonine-protein kinase</keyword>
<keyword evidence="10 13" id="KW-0472">Membrane</keyword>
<evidence type="ECO:0000256" key="14">
    <source>
        <dbReference type="SAM" id="SignalP"/>
    </source>
</evidence>
<evidence type="ECO:0000256" key="13">
    <source>
        <dbReference type="SAM" id="Phobius"/>
    </source>
</evidence>
<dbReference type="Pfam" id="PF13947">
    <property type="entry name" value="GUB_WAK_bind"/>
    <property type="match status" value="1"/>
</dbReference>
<name>A0ABR0VTS5_REHGL</name>
<evidence type="ECO:0000256" key="7">
    <source>
        <dbReference type="ARBA" id="ARBA00022777"/>
    </source>
</evidence>
<keyword evidence="17" id="KW-1185">Reference proteome</keyword>
<dbReference type="Gene3D" id="3.30.200.20">
    <property type="entry name" value="Phosphorylase Kinase, domain 1"/>
    <property type="match status" value="1"/>
</dbReference>
<dbReference type="Proteomes" id="UP001318860">
    <property type="component" value="Unassembled WGS sequence"/>
</dbReference>
<feature type="transmembrane region" description="Helical" evidence="13">
    <location>
        <begin position="266"/>
        <end position="287"/>
    </location>
</feature>
<evidence type="ECO:0000256" key="2">
    <source>
        <dbReference type="ARBA" id="ARBA00022527"/>
    </source>
</evidence>
<dbReference type="EMBL" id="JABTTQ020000683">
    <property type="protein sequence ID" value="KAK6138677.1"/>
    <property type="molecule type" value="Genomic_DNA"/>
</dbReference>